<dbReference type="Gene3D" id="2.60.120.200">
    <property type="match status" value="1"/>
</dbReference>
<dbReference type="GO" id="GO:0005975">
    <property type="term" value="P:carbohydrate metabolic process"/>
    <property type="evidence" value="ECO:0007669"/>
    <property type="project" value="InterPro"/>
</dbReference>
<evidence type="ECO:0000313" key="4">
    <source>
        <dbReference type="EMBL" id="PZX52114.1"/>
    </source>
</evidence>
<evidence type="ECO:0000313" key="5">
    <source>
        <dbReference type="EMBL" id="TXD76122.1"/>
    </source>
</evidence>
<reference evidence="5 7" key="2">
    <citation type="submission" date="2019-08" db="EMBL/GenBank/DDBJ databases">
        <title>Genome of Algoriphagus ratkowskyi IC026.</title>
        <authorList>
            <person name="Bowman J.P."/>
        </authorList>
    </citation>
    <scope>NUCLEOTIDE SEQUENCE [LARGE SCALE GENOMIC DNA]</scope>
    <source>
        <strain evidence="5 7">IC026</strain>
    </source>
</reference>
<dbReference type="CDD" id="cd08023">
    <property type="entry name" value="GH16_laminarinase_like"/>
    <property type="match status" value="1"/>
</dbReference>
<evidence type="ECO:0000256" key="2">
    <source>
        <dbReference type="SAM" id="SignalP"/>
    </source>
</evidence>
<sequence>MRQLSIQKILPILSILAIPLFAADCDKKESAPSTINKDQEIKWKLVFEDEFEGTETDPQLWASYQPQTHSSAWNKYVNPADKSLAEVKDGNLYLRAKWNTATDLPETGAIQTKDKFSFTYGKLEVKAKFNRTGQGAWPAIWLMPQTPVFQNWPDGGEIDVMEHLNKDNFVYQVMHQSKTEGVEMKPAPFVTPDINQDKYNTYGIIKTANKIEFYVNDKKTMTYTKGGENADRWPFETDFYLILNHASADKGQSGTYYWSGLVVSTDDFPYEMAIDYVKLWEEVE</sequence>
<gene>
    <name evidence="5" type="ORF">ESW18_17795</name>
    <name evidence="4" type="ORF">LV84_03523</name>
</gene>
<dbReference type="SUPFAM" id="SSF49899">
    <property type="entry name" value="Concanavalin A-like lectins/glucanases"/>
    <property type="match status" value="1"/>
</dbReference>
<organism evidence="4 6">
    <name type="scientific">Algoriphagus ratkowskyi</name>
    <dbReference type="NCBI Taxonomy" id="57028"/>
    <lineage>
        <taxon>Bacteria</taxon>
        <taxon>Pseudomonadati</taxon>
        <taxon>Bacteroidota</taxon>
        <taxon>Cytophagia</taxon>
        <taxon>Cytophagales</taxon>
        <taxon>Cyclobacteriaceae</taxon>
        <taxon>Algoriphagus</taxon>
    </lineage>
</organism>
<dbReference type="Pfam" id="PF00722">
    <property type="entry name" value="Glyco_hydro_16"/>
    <property type="match status" value="1"/>
</dbReference>
<protein>
    <submittedName>
        <fullName evidence="5">Glycoside hydrolase family 16 protein</fullName>
    </submittedName>
    <submittedName>
        <fullName evidence="4">Glycosyl hydrolase family 16</fullName>
    </submittedName>
</protein>
<accession>A0A2W7QV18</accession>
<evidence type="ECO:0000313" key="6">
    <source>
        <dbReference type="Proteomes" id="UP000249115"/>
    </source>
</evidence>
<feature type="signal peptide" evidence="2">
    <location>
        <begin position="1"/>
        <end position="22"/>
    </location>
</feature>
<proteinExistence type="inferred from homology"/>
<reference evidence="4 6" key="1">
    <citation type="submission" date="2018-06" db="EMBL/GenBank/DDBJ databases">
        <title>Genomic Encyclopedia of Archaeal and Bacterial Type Strains, Phase II (KMG-II): from individual species to whole genera.</title>
        <authorList>
            <person name="Goeker M."/>
        </authorList>
    </citation>
    <scope>NUCLEOTIDE SEQUENCE [LARGE SCALE GENOMIC DNA]</scope>
    <source>
        <strain evidence="4 6">DSM 22686</strain>
    </source>
</reference>
<dbReference type="Proteomes" id="UP000249115">
    <property type="component" value="Unassembled WGS sequence"/>
</dbReference>
<comment type="caution">
    <text evidence="4">The sequence shown here is derived from an EMBL/GenBank/DDBJ whole genome shotgun (WGS) entry which is preliminary data.</text>
</comment>
<dbReference type="Proteomes" id="UP000321927">
    <property type="component" value="Unassembled WGS sequence"/>
</dbReference>
<dbReference type="PANTHER" id="PTHR10963">
    <property type="entry name" value="GLYCOSYL HYDROLASE-RELATED"/>
    <property type="match status" value="1"/>
</dbReference>
<evidence type="ECO:0000259" key="3">
    <source>
        <dbReference type="PROSITE" id="PS51762"/>
    </source>
</evidence>
<keyword evidence="7" id="KW-1185">Reference proteome</keyword>
<dbReference type="RefSeq" id="WP_086502803.1">
    <property type="nucleotide sequence ID" value="NZ_MSSV01000020.1"/>
</dbReference>
<dbReference type="EMBL" id="VORV01000015">
    <property type="protein sequence ID" value="TXD76122.1"/>
    <property type="molecule type" value="Genomic_DNA"/>
</dbReference>
<evidence type="ECO:0000313" key="7">
    <source>
        <dbReference type="Proteomes" id="UP000321927"/>
    </source>
</evidence>
<dbReference type="EMBL" id="QKZU01000016">
    <property type="protein sequence ID" value="PZX52114.1"/>
    <property type="molecule type" value="Genomic_DNA"/>
</dbReference>
<keyword evidence="2" id="KW-0732">Signal</keyword>
<dbReference type="AlphaFoldDB" id="A0A2W7QV18"/>
<evidence type="ECO:0000256" key="1">
    <source>
        <dbReference type="ARBA" id="ARBA00006865"/>
    </source>
</evidence>
<dbReference type="GO" id="GO:0004553">
    <property type="term" value="F:hydrolase activity, hydrolyzing O-glycosyl compounds"/>
    <property type="evidence" value="ECO:0007669"/>
    <property type="project" value="InterPro"/>
</dbReference>
<feature type="chain" id="PRO_5016093427" evidence="2">
    <location>
        <begin position="23"/>
        <end position="284"/>
    </location>
</feature>
<dbReference type="PROSITE" id="PS51762">
    <property type="entry name" value="GH16_2"/>
    <property type="match status" value="1"/>
</dbReference>
<dbReference type="InterPro" id="IPR050546">
    <property type="entry name" value="Glycosyl_Hydrlase_16"/>
</dbReference>
<dbReference type="InterPro" id="IPR013320">
    <property type="entry name" value="ConA-like_dom_sf"/>
</dbReference>
<name>A0A2W7QV18_9BACT</name>
<dbReference type="InterPro" id="IPR000757">
    <property type="entry name" value="Beta-glucanase-like"/>
</dbReference>
<dbReference type="OrthoDB" id="9776255at2"/>
<keyword evidence="4" id="KW-0378">Hydrolase</keyword>
<feature type="domain" description="GH16" evidence="3">
    <location>
        <begin position="5"/>
        <end position="284"/>
    </location>
</feature>
<dbReference type="PANTHER" id="PTHR10963:SF55">
    <property type="entry name" value="GLYCOSIDE HYDROLASE FAMILY 16 PROTEIN"/>
    <property type="match status" value="1"/>
</dbReference>
<comment type="similarity">
    <text evidence="1">Belongs to the glycosyl hydrolase 16 family.</text>
</comment>